<evidence type="ECO:0000256" key="2">
    <source>
        <dbReference type="ARBA" id="ARBA00022448"/>
    </source>
</evidence>
<comment type="subcellular location">
    <subcellularLocation>
        <location evidence="1">Cell membrane</location>
        <topology evidence="1">Multi-pass membrane protein</topology>
    </subcellularLocation>
</comment>
<dbReference type="Pfam" id="PF05977">
    <property type="entry name" value="MFS_3"/>
    <property type="match status" value="1"/>
</dbReference>
<gene>
    <name evidence="8" type="ORF">AD933_10365</name>
</gene>
<keyword evidence="4 7" id="KW-0812">Transmembrane</keyword>
<dbReference type="InterPro" id="IPR010290">
    <property type="entry name" value="TM_effector"/>
</dbReference>
<evidence type="ECO:0000256" key="4">
    <source>
        <dbReference type="ARBA" id="ARBA00022692"/>
    </source>
</evidence>
<organism evidence="8 9">
    <name type="scientific">Acetobacter malorum</name>
    <dbReference type="NCBI Taxonomy" id="178901"/>
    <lineage>
        <taxon>Bacteria</taxon>
        <taxon>Pseudomonadati</taxon>
        <taxon>Pseudomonadota</taxon>
        <taxon>Alphaproteobacteria</taxon>
        <taxon>Acetobacterales</taxon>
        <taxon>Acetobacteraceae</taxon>
        <taxon>Acetobacter</taxon>
    </lineage>
</organism>
<evidence type="ECO:0000256" key="3">
    <source>
        <dbReference type="ARBA" id="ARBA00022475"/>
    </source>
</evidence>
<dbReference type="Gene3D" id="1.20.1250.20">
    <property type="entry name" value="MFS general substrate transporter like domains"/>
    <property type="match status" value="1"/>
</dbReference>
<dbReference type="PANTHER" id="PTHR23513:SF9">
    <property type="entry name" value="ENTEROBACTIN EXPORTER ENTS"/>
    <property type="match status" value="1"/>
</dbReference>
<dbReference type="InterPro" id="IPR036259">
    <property type="entry name" value="MFS_trans_sf"/>
</dbReference>
<feature type="transmembrane region" description="Helical" evidence="7">
    <location>
        <begin position="257"/>
        <end position="280"/>
    </location>
</feature>
<feature type="transmembrane region" description="Helical" evidence="7">
    <location>
        <begin position="228"/>
        <end position="251"/>
    </location>
</feature>
<dbReference type="Proteomes" id="UP000075526">
    <property type="component" value="Unassembled WGS sequence"/>
</dbReference>
<dbReference type="PANTHER" id="PTHR23513">
    <property type="entry name" value="INTEGRAL MEMBRANE EFFLUX PROTEIN-RELATED"/>
    <property type="match status" value="1"/>
</dbReference>
<sequence length="415" mass="42949">MTRSMEDHPAAATPLLSQPGLAAALTSRTLGAFSSQVQAVAVGWQVYALTHSAAALGFVGLAQFLPMVAFIFPAGHAADQHDRRRIVITCQAIEAFAAAFMALASFAHFLAPGMIYGLVALFGICRAFEMPAQQTFLPSLVSASLFPRAAALSSSLFQVASIAGPSLGGLLYGLGAGVCYALCAAGFAIAALATASMKFRFPARARQPATLAAVFGGISFLRRKPTMLGALSLDLFAVLLGGATAMLPLFATDILHAGPWGLGLLRAAPAIGALLVATILARYPLGRHAGRWMFVSVMIFGIATIVFGFSRSIPVSIAALAVLGGADVISVMVRSALVQLGTPDEMRGRVSAVNMLFIGSSNQLGEFESGMLASAIGAVPAVVVGGIGTLVITALWMGLFPGLRNLDRLDDIKPD</sequence>
<keyword evidence="6 7" id="KW-0472">Membrane</keyword>
<evidence type="ECO:0000256" key="6">
    <source>
        <dbReference type="ARBA" id="ARBA00023136"/>
    </source>
</evidence>
<name>A0A149RM61_9PROT</name>
<keyword evidence="3" id="KW-1003">Cell membrane</keyword>
<keyword evidence="5 7" id="KW-1133">Transmembrane helix</keyword>
<dbReference type="RefSeq" id="WP_061508560.1">
    <property type="nucleotide sequence ID" value="NZ_LHZF01000169.1"/>
</dbReference>
<evidence type="ECO:0000256" key="1">
    <source>
        <dbReference type="ARBA" id="ARBA00004651"/>
    </source>
</evidence>
<keyword evidence="2" id="KW-0813">Transport</keyword>
<feature type="transmembrane region" description="Helical" evidence="7">
    <location>
        <begin position="55"/>
        <end position="74"/>
    </location>
</feature>
<comment type="caution">
    <text evidence="8">The sequence shown here is derived from an EMBL/GenBank/DDBJ whole genome shotgun (WGS) entry which is preliminary data.</text>
</comment>
<dbReference type="AlphaFoldDB" id="A0A149RM61"/>
<evidence type="ECO:0000313" key="8">
    <source>
        <dbReference type="EMBL" id="KXV15026.1"/>
    </source>
</evidence>
<dbReference type="SUPFAM" id="SSF103473">
    <property type="entry name" value="MFS general substrate transporter"/>
    <property type="match status" value="1"/>
</dbReference>
<feature type="transmembrane region" description="Helical" evidence="7">
    <location>
        <begin position="372"/>
        <end position="399"/>
    </location>
</feature>
<feature type="transmembrane region" description="Helical" evidence="7">
    <location>
        <begin position="292"/>
        <end position="309"/>
    </location>
</feature>
<accession>A0A149RM61</accession>
<evidence type="ECO:0000256" key="5">
    <source>
        <dbReference type="ARBA" id="ARBA00022989"/>
    </source>
</evidence>
<dbReference type="EMBL" id="LHZF01000169">
    <property type="protein sequence ID" value="KXV15026.1"/>
    <property type="molecule type" value="Genomic_DNA"/>
</dbReference>
<feature type="transmembrane region" description="Helical" evidence="7">
    <location>
        <begin position="170"/>
        <end position="195"/>
    </location>
</feature>
<evidence type="ECO:0000256" key="7">
    <source>
        <dbReference type="SAM" id="Phobius"/>
    </source>
</evidence>
<reference evidence="8 9" key="1">
    <citation type="submission" date="2015-06" db="EMBL/GenBank/DDBJ databases">
        <title>Improved classification and identification of acetic acid bacteria using matrix-assisted laser desorption/ionization time-of-flight mass spectrometry; Gluconobacter nephelii and Gluconobacter uchimurae are later heterotypic synonyms of Gluconobacter japonicus and Gluconobacter oxydans, respectively.</title>
        <authorList>
            <person name="Li L."/>
            <person name="Cleenwerck I."/>
            <person name="De Vuyst L."/>
            <person name="Vandamme P."/>
        </authorList>
    </citation>
    <scope>NUCLEOTIDE SEQUENCE [LARGE SCALE GENOMIC DNA]</scope>
    <source>
        <strain evidence="8 9">LMG 1552</strain>
    </source>
</reference>
<proteinExistence type="predicted"/>
<evidence type="ECO:0000313" key="9">
    <source>
        <dbReference type="Proteomes" id="UP000075526"/>
    </source>
</evidence>
<feature type="transmembrane region" description="Helical" evidence="7">
    <location>
        <begin position="315"/>
        <end position="337"/>
    </location>
</feature>
<dbReference type="PATRIC" id="fig|178901.13.peg.776"/>
<dbReference type="GO" id="GO:0005886">
    <property type="term" value="C:plasma membrane"/>
    <property type="evidence" value="ECO:0007669"/>
    <property type="project" value="UniProtKB-SubCell"/>
</dbReference>
<dbReference type="CDD" id="cd06173">
    <property type="entry name" value="MFS_MefA_like"/>
    <property type="match status" value="1"/>
</dbReference>
<protein>
    <submittedName>
        <fullName evidence="8">MFS transporter</fullName>
    </submittedName>
</protein>